<keyword evidence="1" id="KW-0812">Transmembrane</keyword>
<sequence length="136" mass="15662">MAEMKYQIRREGSHFKLSFPEEEPATVPFQPSKTKKYKPSIWSKIGTFFDIAFNIIVMVFGFLIATPFFILNVLLNWVVMFLGLSLFWIFAYFAYRVFILNVVEGGNPFETGWSVLAILLISFIGAIMATISKIRE</sequence>
<evidence type="ECO:0000256" key="1">
    <source>
        <dbReference type="SAM" id="Phobius"/>
    </source>
</evidence>
<accession>A0AAJ5NHJ9</accession>
<feature type="transmembrane region" description="Helical" evidence="1">
    <location>
        <begin position="111"/>
        <end position="131"/>
    </location>
</feature>
<proteinExistence type="predicted"/>
<gene>
    <name evidence="2" type="ORF">NCTC10904_01142</name>
</gene>
<keyword evidence="1" id="KW-1133">Transmembrane helix</keyword>
<dbReference type="Proteomes" id="UP000266918">
    <property type="component" value="Chromosome"/>
</dbReference>
<feature type="transmembrane region" description="Helical" evidence="1">
    <location>
        <begin position="45"/>
        <end position="71"/>
    </location>
</feature>
<name>A0AAJ5NHJ9_STRSA</name>
<feature type="transmembrane region" description="Helical" evidence="1">
    <location>
        <begin position="77"/>
        <end position="99"/>
    </location>
</feature>
<evidence type="ECO:0000313" key="2">
    <source>
        <dbReference type="EMBL" id="VDY71553.1"/>
    </source>
</evidence>
<evidence type="ECO:0008006" key="4">
    <source>
        <dbReference type="Google" id="ProtNLM"/>
    </source>
</evidence>
<reference evidence="2 3" key="1">
    <citation type="submission" date="2018-12" db="EMBL/GenBank/DDBJ databases">
        <authorList>
            <consortium name="Pathogen Informatics"/>
        </authorList>
    </citation>
    <scope>NUCLEOTIDE SEQUENCE [LARGE SCALE GENOMIC DNA]</scope>
    <source>
        <strain evidence="3">NCTC 10904</strain>
    </source>
</reference>
<protein>
    <recommendedName>
        <fullName evidence="4">Lactose transporter</fullName>
    </recommendedName>
</protein>
<organism evidence="2 3">
    <name type="scientific">Streptococcus sanguinis</name>
    <dbReference type="NCBI Taxonomy" id="1305"/>
    <lineage>
        <taxon>Bacteria</taxon>
        <taxon>Bacillati</taxon>
        <taxon>Bacillota</taxon>
        <taxon>Bacilli</taxon>
        <taxon>Lactobacillales</taxon>
        <taxon>Streptococcaceae</taxon>
        <taxon>Streptococcus</taxon>
    </lineage>
</organism>
<evidence type="ECO:0000313" key="3">
    <source>
        <dbReference type="Proteomes" id="UP000266918"/>
    </source>
</evidence>
<dbReference type="AlphaFoldDB" id="A0AAJ5NHJ9"/>
<keyword evidence="1" id="KW-0472">Membrane</keyword>
<dbReference type="RefSeq" id="WP_126435547.1">
    <property type="nucleotide sequence ID" value="NZ_LR134002.1"/>
</dbReference>
<dbReference type="EMBL" id="LR134002">
    <property type="protein sequence ID" value="VDY71553.1"/>
    <property type="molecule type" value="Genomic_DNA"/>
</dbReference>